<dbReference type="GO" id="GO:0005524">
    <property type="term" value="F:ATP binding"/>
    <property type="evidence" value="ECO:0007669"/>
    <property type="project" value="UniProtKB-KW"/>
</dbReference>
<dbReference type="FunFam" id="3.10.110.10:FF:000060">
    <property type="entry name" value="Ubiquitin conjugating enzyme (UbcB)"/>
    <property type="match status" value="1"/>
</dbReference>
<dbReference type="PANTHER" id="PTHR46670:SF3">
    <property type="entry name" value="ENDONUCLEASE_EXONUCLEASE_PHOSPHATASE DOMAIN-CONTAINING PROTEIN"/>
    <property type="match status" value="1"/>
</dbReference>
<proteinExistence type="predicted"/>
<dbReference type="SUPFAM" id="SSF54495">
    <property type="entry name" value="UBC-like"/>
    <property type="match status" value="1"/>
</dbReference>
<keyword evidence="2" id="KW-0808">Transferase</keyword>
<organism evidence="8 9">
    <name type="scientific">Stylophora pistillata</name>
    <name type="common">Smooth cauliflower coral</name>
    <dbReference type="NCBI Taxonomy" id="50429"/>
    <lineage>
        <taxon>Eukaryota</taxon>
        <taxon>Metazoa</taxon>
        <taxon>Cnidaria</taxon>
        <taxon>Anthozoa</taxon>
        <taxon>Hexacorallia</taxon>
        <taxon>Scleractinia</taxon>
        <taxon>Astrocoeniina</taxon>
        <taxon>Pocilloporidae</taxon>
        <taxon>Stylophora</taxon>
    </lineage>
</organism>
<feature type="region of interest" description="Disordered" evidence="6">
    <location>
        <begin position="110"/>
        <end position="139"/>
    </location>
</feature>
<feature type="domain" description="UBC core" evidence="7">
    <location>
        <begin position="678"/>
        <end position="824"/>
    </location>
</feature>
<sequence length="829" mass="94244">MADSCSELDLNLELPFPILEQELSVACNQVDELSEKGNRPKAVEFKLTSEKCFMCELEHNSPEFGPFCAVCHDFLFPNALLVLGTEIENTHLGATCESVSSQSATCESSETIVNSGGGVESEDPEDSGCESENETKLSPENSELAINHPSISRSKLPYLSLYEHIRPQNFIAERLANELSFVEEDLFGKLPPETMDLLQHVTMPTHESGHALDLIITRQCDALVKDPPVSDYLISDHWSVTCLLNLDKPIITRKKKTFRNIKNIDTAALSNELAASALCSYTPDDLNDLVHCYNTTLASALDHHAPLVTRSISVRPLVPWFNSDIKEVRKERGKAERRWQCTGLLSDLRRYKDMRNKTNNLMMEACRVFYRELIDENCGNQKRLFSVTKRLLGGGRETQFPSFKDKATLANKLGEFFAQKIVTIQDKLDEMSVDVSTRNTDPQPEVSLIEPMTSFTLLTEHQVWKLIEAMPKKSCALDPMPTPLLVSCIDTLLPFITKIINLSLQNEKAVFIQTHGQMVTTNIYPELQLSCHVHHSTETALLKVMNNVFLKMNSQHVSLLIHLDLSASFDMVDHFILLDRLTKVVGLQVLLIIFSFLDDISLCMVGQVCQWWQELAGERNEWEKHVRTRWPLLPCDQQSSVKSWQKLYMKLLQSVACRRCFEQGCVQHSPEDNLVNSWRNKRLKSELRGIIMDPPEGIQARPLDNSLSYWQASIKGPPNCPYEGGLFFLHLEIPKSYPMRPPIPRFITKIFHPNISCHGDIGVDMLGQNWSLALTIPKVLVSIQSLLTDPYCHISMEPDIAQLYERDREQYNRIAREWTIKYAQVHLSC</sequence>
<name>A0A2B4SUZ5_STYPI</name>
<evidence type="ECO:0000259" key="7">
    <source>
        <dbReference type="PROSITE" id="PS50127"/>
    </source>
</evidence>
<keyword evidence="3" id="KW-0547">Nucleotide-binding</keyword>
<evidence type="ECO:0000256" key="5">
    <source>
        <dbReference type="ARBA" id="ARBA00022840"/>
    </source>
</evidence>
<reference evidence="8" key="1">
    <citation type="journal article" date="2017" name="J. ISSAAS">
        <title>Comparative analysis of the genomes of Stylophora pistillata and Acropora digitifera provides evidence for extensive differences between species of corals.</title>
        <authorList>
            <person name="Voolstra C.R."/>
            <person name="Li Y."/>
            <person name="Liew Y.J."/>
            <person name="Baumgarten S."/>
            <person name="Zoccola D."/>
            <person name="Flot J.-F."/>
            <person name="Tambutte S."/>
            <person name="Allemand D."/>
            <person name="Aranda M."/>
        </authorList>
    </citation>
    <scope>NUCLEOTIDE SEQUENCE</scope>
    <source>
        <strain evidence="8">CSM Monaco</strain>
        <tissue evidence="8">Whole animal</tissue>
    </source>
</reference>
<dbReference type="STRING" id="50429.A0A2B4SUZ5"/>
<dbReference type="InterPro" id="IPR016135">
    <property type="entry name" value="UBQ-conjugating_enzyme/RWD"/>
</dbReference>
<dbReference type="InterPro" id="IPR036047">
    <property type="entry name" value="F-box-like_dom_sf"/>
</dbReference>
<dbReference type="PROSITE" id="PS50127">
    <property type="entry name" value="UBC_2"/>
    <property type="match status" value="1"/>
</dbReference>
<dbReference type="PANTHER" id="PTHR46670">
    <property type="entry name" value="ENDO/EXONUCLEASE/PHOSPHATASE DOMAIN-CONTAINING PROTEIN"/>
    <property type="match status" value="1"/>
</dbReference>
<dbReference type="Proteomes" id="UP000225706">
    <property type="component" value="Unassembled WGS sequence"/>
</dbReference>
<evidence type="ECO:0000256" key="4">
    <source>
        <dbReference type="ARBA" id="ARBA00022786"/>
    </source>
</evidence>
<feature type="compositionally biased region" description="Acidic residues" evidence="6">
    <location>
        <begin position="120"/>
        <end position="132"/>
    </location>
</feature>
<dbReference type="InterPro" id="IPR000608">
    <property type="entry name" value="UBC"/>
</dbReference>
<dbReference type="SMART" id="SM00212">
    <property type="entry name" value="UBCc"/>
    <property type="match status" value="1"/>
</dbReference>
<dbReference type="Gene3D" id="3.10.110.10">
    <property type="entry name" value="Ubiquitin Conjugating Enzyme"/>
    <property type="match status" value="1"/>
</dbReference>
<evidence type="ECO:0000313" key="9">
    <source>
        <dbReference type="Proteomes" id="UP000225706"/>
    </source>
</evidence>
<dbReference type="InterPro" id="IPR001810">
    <property type="entry name" value="F-box_dom"/>
</dbReference>
<dbReference type="EC" id="2.3.2.23" evidence="1"/>
<protein>
    <recommendedName>
        <fullName evidence="1">E2 ubiquitin-conjugating enzyme</fullName>
        <ecNumber evidence="1">2.3.2.23</ecNumber>
    </recommendedName>
</protein>
<dbReference type="Pfam" id="PF00179">
    <property type="entry name" value="UQ_con"/>
    <property type="match status" value="1"/>
</dbReference>
<dbReference type="SUPFAM" id="SSF81383">
    <property type="entry name" value="F-box domain"/>
    <property type="match status" value="1"/>
</dbReference>
<dbReference type="OrthoDB" id="9973183at2759"/>
<dbReference type="AlphaFoldDB" id="A0A2B4SUZ5"/>
<dbReference type="GO" id="GO:0061631">
    <property type="term" value="F:ubiquitin conjugating enzyme activity"/>
    <property type="evidence" value="ECO:0007669"/>
    <property type="project" value="UniProtKB-EC"/>
</dbReference>
<evidence type="ECO:0000256" key="3">
    <source>
        <dbReference type="ARBA" id="ARBA00022741"/>
    </source>
</evidence>
<dbReference type="EMBL" id="LSMT01000025">
    <property type="protein sequence ID" value="PFX32235.1"/>
    <property type="molecule type" value="Genomic_DNA"/>
</dbReference>
<keyword evidence="4" id="KW-0833">Ubl conjugation pathway</keyword>
<dbReference type="Gene3D" id="1.20.1280.50">
    <property type="match status" value="1"/>
</dbReference>
<evidence type="ECO:0000313" key="8">
    <source>
        <dbReference type="EMBL" id="PFX32235.1"/>
    </source>
</evidence>
<gene>
    <name evidence="8" type="primary">Ube2d1</name>
    <name evidence="8" type="ORF">AWC38_SpisGene2852</name>
</gene>
<evidence type="ECO:0000256" key="2">
    <source>
        <dbReference type="ARBA" id="ARBA00022679"/>
    </source>
</evidence>
<dbReference type="Pfam" id="PF12937">
    <property type="entry name" value="F-box-like"/>
    <property type="match status" value="1"/>
</dbReference>
<keyword evidence="9" id="KW-1185">Reference proteome</keyword>
<keyword evidence="5" id="KW-0067">ATP-binding</keyword>
<comment type="caution">
    <text evidence="8">The sequence shown here is derived from an EMBL/GenBank/DDBJ whole genome shotgun (WGS) entry which is preliminary data.</text>
</comment>
<dbReference type="CDD" id="cd23826">
    <property type="entry name" value="UEV_Morgue-like"/>
    <property type="match status" value="1"/>
</dbReference>
<evidence type="ECO:0000256" key="1">
    <source>
        <dbReference type="ARBA" id="ARBA00012486"/>
    </source>
</evidence>
<accession>A0A2B4SUZ5</accession>
<evidence type="ECO:0000256" key="6">
    <source>
        <dbReference type="SAM" id="MobiDB-lite"/>
    </source>
</evidence>